<gene>
    <name evidence="10" type="ORF">DYU11_08090</name>
</gene>
<feature type="domain" description="MacB-like periplasmic core" evidence="9">
    <location>
        <begin position="556"/>
        <end position="730"/>
    </location>
</feature>
<dbReference type="Pfam" id="PF12704">
    <property type="entry name" value="MacB_PCD"/>
    <property type="match status" value="2"/>
</dbReference>
<dbReference type="Pfam" id="PF02687">
    <property type="entry name" value="FtsX"/>
    <property type="match status" value="2"/>
</dbReference>
<evidence type="ECO:0000259" key="9">
    <source>
        <dbReference type="Pfam" id="PF12704"/>
    </source>
</evidence>
<protein>
    <submittedName>
        <fullName evidence="10">ABC transporter permease</fullName>
    </submittedName>
</protein>
<dbReference type="Proteomes" id="UP000283523">
    <property type="component" value="Unassembled WGS sequence"/>
</dbReference>
<accession>A0A418MEU2</accession>
<keyword evidence="5 7" id="KW-0472">Membrane</keyword>
<evidence type="ECO:0000256" key="5">
    <source>
        <dbReference type="ARBA" id="ARBA00023136"/>
    </source>
</evidence>
<dbReference type="AlphaFoldDB" id="A0A418MEU2"/>
<feature type="domain" description="MacB-like periplasmic core" evidence="9">
    <location>
        <begin position="111"/>
        <end position="333"/>
    </location>
</feature>
<feature type="domain" description="ABC3 transporter permease C-terminal" evidence="8">
    <location>
        <begin position="382"/>
        <end position="499"/>
    </location>
</feature>
<name>A0A418MEU2_9BACT</name>
<feature type="compositionally biased region" description="Basic residues" evidence="6">
    <location>
        <begin position="1"/>
        <end position="10"/>
    </location>
</feature>
<keyword evidence="11" id="KW-1185">Reference proteome</keyword>
<evidence type="ECO:0000313" key="10">
    <source>
        <dbReference type="EMBL" id="RIV25257.1"/>
    </source>
</evidence>
<reference evidence="10 11" key="1">
    <citation type="submission" date="2018-08" db="EMBL/GenBank/DDBJ databases">
        <title>Fibrisoma montanum sp. nov., isolated from Danxia mountain soil.</title>
        <authorList>
            <person name="Huang Y."/>
        </authorList>
    </citation>
    <scope>NUCLEOTIDE SEQUENCE [LARGE SCALE GENOMIC DNA]</scope>
    <source>
        <strain evidence="10 11">HYT19</strain>
    </source>
</reference>
<dbReference type="NCBIfam" id="NF038404">
    <property type="entry name" value="perm_prefix_2"/>
    <property type="match status" value="1"/>
</dbReference>
<dbReference type="InterPro" id="IPR025857">
    <property type="entry name" value="MacB_PCD"/>
</dbReference>
<dbReference type="InterPro" id="IPR047699">
    <property type="entry name" value="Permease_put_prefix"/>
</dbReference>
<keyword evidence="2" id="KW-1003">Cell membrane</keyword>
<dbReference type="OrthoDB" id="5933722at2"/>
<evidence type="ECO:0000256" key="2">
    <source>
        <dbReference type="ARBA" id="ARBA00022475"/>
    </source>
</evidence>
<evidence type="ECO:0000313" key="11">
    <source>
        <dbReference type="Proteomes" id="UP000283523"/>
    </source>
</evidence>
<dbReference type="GO" id="GO:0022857">
    <property type="term" value="F:transmembrane transporter activity"/>
    <property type="evidence" value="ECO:0007669"/>
    <property type="project" value="TreeGrafter"/>
</dbReference>
<feature type="transmembrane region" description="Helical" evidence="7">
    <location>
        <begin position="109"/>
        <end position="133"/>
    </location>
</feature>
<organism evidence="10 11">
    <name type="scientific">Fibrisoma montanum</name>
    <dbReference type="NCBI Taxonomy" id="2305895"/>
    <lineage>
        <taxon>Bacteria</taxon>
        <taxon>Pseudomonadati</taxon>
        <taxon>Bacteroidota</taxon>
        <taxon>Cytophagia</taxon>
        <taxon>Cytophagales</taxon>
        <taxon>Spirosomataceae</taxon>
        <taxon>Fibrisoma</taxon>
    </lineage>
</organism>
<feature type="transmembrane region" description="Helical" evidence="7">
    <location>
        <begin position="846"/>
        <end position="868"/>
    </location>
</feature>
<dbReference type="RefSeq" id="WP_119667142.1">
    <property type="nucleotide sequence ID" value="NZ_QXED01000002.1"/>
</dbReference>
<dbReference type="PANTHER" id="PTHR30572">
    <property type="entry name" value="MEMBRANE COMPONENT OF TRANSPORTER-RELATED"/>
    <property type="match status" value="1"/>
</dbReference>
<evidence type="ECO:0000259" key="8">
    <source>
        <dbReference type="Pfam" id="PF02687"/>
    </source>
</evidence>
<feature type="transmembrane region" description="Helical" evidence="7">
    <location>
        <begin position="520"/>
        <end position="541"/>
    </location>
</feature>
<keyword evidence="4 7" id="KW-1133">Transmembrane helix</keyword>
<feature type="region of interest" description="Disordered" evidence="6">
    <location>
        <begin position="1"/>
        <end position="21"/>
    </location>
</feature>
<comment type="caution">
    <text evidence="10">The sequence shown here is derived from an EMBL/GenBank/DDBJ whole genome shotgun (WGS) entry which is preliminary data.</text>
</comment>
<evidence type="ECO:0000256" key="7">
    <source>
        <dbReference type="SAM" id="Phobius"/>
    </source>
</evidence>
<feature type="transmembrane region" description="Helical" evidence="7">
    <location>
        <begin position="472"/>
        <end position="494"/>
    </location>
</feature>
<feature type="transmembrane region" description="Helical" evidence="7">
    <location>
        <begin position="763"/>
        <end position="786"/>
    </location>
</feature>
<proteinExistence type="predicted"/>
<evidence type="ECO:0000256" key="4">
    <source>
        <dbReference type="ARBA" id="ARBA00022989"/>
    </source>
</evidence>
<keyword evidence="3 7" id="KW-0812">Transmembrane</keyword>
<comment type="subcellular location">
    <subcellularLocation>
        <location evidence="1">Cell membrane</location>
        <topology evidence="1">Multi-pass membrane protein</topology>
    </subcellularLocation>
</comment>
<sequence>MKAPARHNDRRKAPDRETAEPPRWAQRLLRWYCDPDLLEDLQGDLNEFFDRHLHEKGPRRARQIYCLDVLKFFRLYTIRKPDWLTLFIHWIMLGSYLKTSRRSLLRNKLFSSINILGLSVSMSVGLLIIAFTVDLRSYDDFQEKKDRIYRVITTYQTPEQPPMDLASTSVKAGKRIRELVAGVEDVVIMRSGFGGDAHVGETVVPLTAYWADDAFFRVFTFPLLKGNPATALKEPYSVVLTEKTAEKLFGEADPLGKVVRFDTLNYTVTGVAKDVPKFSHLRFEALVSFATAEALQAKIDPNLQSWEDIWQNYVYVLLPEGRDVQSLQATLARINTAENAAIKNRTFTVALQPLKEAALGRRLSNAIGPTMSPLVVWILGGLAFVVILSACFNYTNLSIARSLRRSREAGIRKVIGALRGHVMGQFMTESVLIALLALVFSFGLFLLLRTQFLALDADLRNLVSLDLSVQTVVYFIAMAVGVGLLAGLLPALFFSRVNPILVIKDVSALKVFRRVTMRKVLIVVQYTLSLIFITATVVGYVQYRSFLSFNLGFQTENILNIPLRGNKGNVLAKELAAIPGVSAIAQSSMVTSLGSVGGTMMKYNNPADSALVWLNLVDEHYLPMHKHKLVAGKNFSLRPRNGEESEIIVNEQVLKRFNIAQRNPRKALGQLVTVDGKKMTIVGVLKDFHYETVLHPIKPVMFRYSAEPGGYLNVKVASPNIAATMEQIEAAWQTIDKVHPLEAKFYDDQIEEAYRMFSGMLKVIGFIAFLAICIASLGLFGMVVFTTETKLKEISIRKVLGASDSSLVLALSKGLLSLLAVAALISLPATYLFFDKVVLPDIAYHPPIGLAELLAGSLIVILLAVLLIGSQTLRAARSNPVKNLKTD</sequence>
<dbReference type="EMBL" id="QXED01000002">
    <property type="protein sequence ID" value="RIV25257.1"/>
    <property type="molecule type" value="Genomic_DNA"/>
</dbReference>
<dbReference type="InterPro" id="IPR003838">
    <property type="entry name" value="ABC3_permease_C"/>
</dbReference>
<dbReference type="GO" id="GO:0005886">
    <property type="term" value="C:plasma membrane"/>
    <property type="evidence" value="ECO:0007669"/>
    <property type="project" value="UniProtKB-SubCell"/>
</dbReference>
<feature type="compositionally biased region" description="Basic and acidic residues" evidence="6">
    <location>
        <begin position="11"/>
        <end position="20"/>
    </location>
</feature>
<feature type="transmembrane region" description="Helical" evidence="7">
    <location>
        <begin position="807"/>
        <end position="834"/>
    </location>
</feature>
<evidence type="ECO:0000256" key="3">
    <source>
        <dbReference type="ARBA" id="ARBA00022692"/>
    </source>
</evidence>
<feature type="transmembrane region" description="Helical" evidence="7">
    <location>
        <begin position="431"/>
        <end position="452"/>
    </location>
</feature>
<evidence type="ECO:0000256" key="1">
    <source>
        <dbReference type="ARBA" id="ARBA00004651"/>
    </source>
</evidence>
<evidence type="ECO:0000256" key="6">
    <source>
        <dbReference type="SAM" id="MobiDB-lite"/>
    </source>
</evidence>
<feature type="domain" description="ABC3 transporter permease C-terminal" evidence="8">
    <location>
        <begin position="766"/>
        <end position="880"/>
    </location>
</feature>
<feature type="transmembrane region" description="Helical" evidence="7">
    <location>
        <begin position="374"/>
        <end position="397"/>
    </location>
</feature>
<dbReference type="PANTHER" id="PTHR30572:SF18">
    <property type="entry name" value="ABC-TYPE MACROLIDE FAMILY EXPORT SYSTEM PERMEASE COMPONENT 2"/>
    <property type="match status" value="1"/>
</dbReference>
<dbReference type="InterPro" id="IPR050250">
    <property type="entry name" value="Macrolide_Exporter_MacB"/>
</dbReference>